<dbReference type="GeneID" id="5983281"/>
<dbReference type="KEGG" id="pno:SNOG_16227"/>
<dbReference type="RefSeq" id="XP_001806351.1">
    <property type="nucleotide sequence ID" value="XM_001806299.1"/>
</dbReference>
<gene>
    <name evidence="1" type="ORF">SNOG_16227</name>
</gene>
<organism evidence="1 2">
    <name type="scientific">Phaeosphaeria nodorum (strain SN15 / ATCC MYA-4574 / FGSC 10173)</name>
    <name type="common">Glume blotch fungus</name>
    <name type="synonym">Parastagonospora nodorum</name>
    <dbReference type="NCBI Taxonomy" id="321614"/>
    <lineage>
        <taxon>Eukaryota</taxon>
        <taxon>Fungi</taxon>
        <taxon>Dikarya</taxon>
        <taxon>Ascomycota</taxon>
        <taxon>Pezizomycotina</taxon>
        <taxon>Dothideomycetes</taxon>
        <taxon>Pleosporomycetidae</taxon>
        <taxon>Pleosporales</taxon>
        <taxon>Pleosporineae</taxon>
        <taxon>Phaeosphaeriaceae</taxon>
        <taxon>Parastagonospora</taxon>
    </lineage>
</organism>
<reference evidence="2" key="1">
    <citation type="journal article" date="2007" name="Plant Cell">
        <title>Dothideomycete-plant interactions illuminated by genome sequencing and EST analysis of the wheat pathogen Stagonospora nodorum.</title>
        <authorList>
            <person name="Hane J.K."/>
            <person name="Lowe R.G."/>
            <person name="Solomon P.S."/>
            <person name="Tan K.C."/>
            <person name="Schoch C.L."/>
            <person name="Spatafora J.W."/>
            <person name="Crous P.W."/>
            <person name="Kodira C."/>
            <person name="Birren B.W."/>
            <person name="Galagan J.E."/>
            <person name="Torriani S.F."/>
            <person name="McDonald B.A."/>
            <person name="Oliver R.P."/>
        </authorList>
    </citation>
    <scope>NUCLEOTIDE SEQUENCE [LARGE SCALE GENOMIC DNA]</scope>
    <source>
        <strain evidence="2">SN15 / ATCC MYA-4574 / FGSC 10173</strain>
    </source>
</reference>
<sequence>MELRIYHMRANVNYIICCATCWRNVTFTDWFSTRRVDHFDVKGMDMTVAIHACCTELADEIEPNDASMSLEYRRVHLEGLERAQCKVVDARMVMHRLIF</sequence>
<accession>Q0TWB4</accession>
<proteinExistence type="predicted"/>
<dbReference type="AlphaFoldDB" id="Q0TWB4"/>
<protein>
    <submittedName>
        <fullName evidence="1">Uncharacterized protein</fullName>
    </submittedName>
</protein>
<dbReference type="VEuPathDB" id="FungiDB:JI435_162270"/>
<evidence type="ECO:0000313" key="1">
    <source>
        <dbReference type="EMBL" id="EAT76411.1"/>
    </source>
</evidence>
<dbReference type="InParanoid" id="Q0TWB4"/>
<dbReference type="Proteomes" id="UP000001055">
    <property type="component" value="Unassembled WGS sequence"/>
</dbReference>
<name>Q0TWB4_PHANO</name>
<dbReference type="EMBL" id="CH445368">
    <property type="protein sequence ID" value="EAT76411.1"/>
    <property type="molecule type" value="Genomic_DNA"/>
</dbReference>
<evidence type="ECO:0000313" key="2">
    <source>
        <dbReference type="Proteomes" id="UP000001055"/>
    </source>
</evidence>